<reference evidence="3" key="3">
    <citation type="submission" date="2015-04" db="UniProtKB">
        <authorList>
            <consortium name="EnsemblPlants"/>
        </authorList>
    </citation>
    <scope>IDENTIFICATION</scope>
    <source>
        <strain evidence="3">cv. Jemalong A17</strain>
    </source>
</reference>
<dbReference type="AlphaFoldDB" id="A0A072V942"/>
<proteinExistence type="predicted"/>
<evidence type="ECO:0000256" key="1">
    <source>
        <dbReference type="SAM" id="MobiDB-lite"/>
    </source>
</evidence>
<dbReference type="EMBL" id="CM001218">
    <property type="protein sequence ID" value="KEH37848.1"/>
    <property type="molecule type" value="Genomic_DNA"/>
</dbReference>
<dbReference type="HOGENOM" id="CLU_1689336_0_0_1"/>
<dbReference type="Proteomes" id="UP000002051">
    <property type="component" value="Chromosome 2"/>
</dbReference>
<reference evidence="2 4" key="1">
    <citation type="journal article" date="2011" name="Nature">
        <title>The Medicago genome provides insight into the evolution of rhizobial symbioses.</title>
        <authorList>
            <person name="Young N.D."/>
            <person name="Debelle F."/>
            <person name="Oldroyd G.E."/>
            <person name="Geurts R."/>
            <person name="Cannon S.B."/>
            <person name="Udvardi M.K."/>
            <person name="Benedito V.A."/>
            <person name="Mayer K.F."/>
            <person name="Gouzy J."/>
            <person name="Schoof H."/>
            <person name="Van de Peer Y."/>
            <person name="Proost S."/>
            <person name="Cook D.R."/>
            <person name="Meyers B.C."/>
            <person name="Spannagl M."/>
            <person name="Cheung F."/>
            <person name="De Mita S."/>
            <person name="Krishnakumar V."/>
            <person name="Gundlach H."/>
            <person name="Zhou S."/>
            <person name="Mudge J."/>
            <person name="Bharti A.K."/>
            <person name="Murray J.D."/>
            <person name="Naoumkina M.A."/>
            <person name="Rosen B."/>
            <person name="Silverstein K.A."/>
            <person name="Tang H."/>
            <person name="Rombauts S."/>
            <person name="Zhao P.X."/>
            <person name="Zhou P."/>
            <person name="Barbe V."/>
            <person name="Bardou P."/>
            <person name="Bechner M."/>
            <person name="Bellec A."/>
            <person name="Berger A."/>
            <person name="Berges H."/>
            <person name="Bidwell S."/>
            <person name="Bisseling T."/>
            <person name="Choisne N."/>
            <person name="Couloux A."/>
            <person name="Denny R."/>
            <person name="Deshpande S."/>
            <person name="Dai X."/>
            <person name="Doyle J.J."/>
            <person name="Dudez A.M."/>
            <person name="Farmer A.D."/>
            <person name="Fouteau S."/>
            <person name="Franken C."/>
            <person name="Gibelin C."/>
            <person name="Gish J."/>
            <person name="Goldstein S."/>
            <person name="Gonzalez A.J."/>
            <person name="Green P.J."/>
            <person name="Hallab A."/>
            <person name="Hartog M."/>
            <person name="Hua A."/>
            <person name="Humphray S.J."/>
            <person name="Jeong D.H."/>
            <person name="Jing Y."/>
            <person name="Jocker A."/>
            <person name="Kenton S.M."/>
            <person name="Kim D.J."/>
            <person name="Klee K."/>
            <person name="Lai H."/>
            <person name="Lang C."/>
            <person name="Lin S."/>
            <person name="Macmil S.L."/>
            <person name="Magdelenat G."/>
            <person name="Matthews L."/>
            <person name="McCorrison J."/>
            <person name="Monaghan E.L."/>
            <person name="Mun J.H."/>
            <person name="Najar F.Z."/>
            <person name="Nicholson C."/>
            <person name="Noirot C."/>
            <person name="O'Bleness M."/>
            <person name="Paule C.R."/>
            <person name="Poulain J."/>
            <person name="Prion F."/>
            <person name="Qin B."/>
            <person name="Qu C."/>
            <person name="Retzel E.F."/>
            <person name="Riddle C."/>
            <person name="Sallet E."/>
            <person name="Samain S."/>
            <person name="Samson N."/>
            <person name="Sanders I."/>
            <person name="Saurat O."/>
            <person name="Scarpelli C."/>
            <person name="Schiex T."/>
            <person name="Segurens B."/>
            <person name="Severin A.J."/>
            <person name="Sherrier D.J."/>
            <person name="Shi R."/>
            <person name="Sims S."/>
            <person name="Singer S.R."/>
            <person name="Sinharoy S."/>
            <person name="Sterck L."/>
            <person name="Viollet A."/>
            <person name="Wang B.B."/>
            <person name="Wang K."/>
            <person name="Wang M."/>
            <person name="Wang X."/>
            <person name="Warfsmann J."/>
            <person name="Weissenbach J."/>
            <person name="White D.D."/>
            <person name="White J.D."/>
            <person name="Wiley G.B."/>
            <person name="Wincker P."/>
            <person name="Xing Y."/>
            <person name="Yang L."/>
            <person name="Yao Z."/>
            <person name="Ying F."/>
            <person name="Zhai J."/>
            <person name="Zhou L."/>
            <person name="Zuber A."/>
            <person name="Denarie J."/>
            <person name="Dixon R.A."/>
            <person name="May G.D."/>
            <person name="Schwartz D.C."/>
            <person name="Rogers J."/>
            <person name="Quetier F."/>
            <person name="Town C.D."/>
            <person name="Roe B.A."/>
        </authorList>
    </citation>
    <scope>NUCLEOTIDE SEQUENCE [LARGE SCALE GENOMIC DNA]</scope>
    <source>
        <strain evidence="2">A17</strain>
        <strain evidence="3 4">cv. Jemalong A17</strain>
    </source>
</reference>
<evidence type="ECO:0000313" key="4">
    <source>
        <dbReference type="Proteomes" id="UP000002051"/>
    </source>
</evidence>
<feature type="compositionally biased region" description="Low complexity" evidence="1">
    <location>
        <begin position="41"/>
        <end position="59"/>
    </location>
</feature>
<reference evidence="2 4" key="2">
    <citation type="journal article" date="2014" name="BMC Genomics">
        <title>An improved genome release (version Mt4.0) for the model legume Medicago truncatula.</title>
        <authorList>
            <person name="Tang H."/>
            <person name="Krishnakumar V."/>
            <person name="Bidwell S."/>
            <person name="Rosen B."/>
            <person name="Chan A."/>
            <person name="Zhou S."/>
            <person name="Gentzbittel L."/>
            <person name="Childs K.L."/>
            <person name="Yandell M."/>
            <person name="Gundlach H."/>
            <person name="Mayer K.F."/>
            <person name="Schwartz D.C."/>
            <person name="Town C.D."/>
        </authorList>
    </citation>
    <scope>GENOME REANNOTATION</scope>
    <source>
        <strain evidence="2">A17</strain>
        <strain evidence="3 4">cv. Jemalong A17</strain>
    </source>
</reference>
<organism evidence="2 4">
    <name type="scientific">Medicago truncatula</name>
    <name type="common">Barrel medic</name>
    <name type="synonym">Medicago tribuloides</name>
    <dbReference type="NCBI Taxonomy" id="3880"/>
    <lineage>
        <taxon>Eukaryota</taxon>
        <taxon>Viridiplantae</taxon>
        <taxon>Streptophyta</taxon>
        <taxon>Embryophyta</taxon>
        <taxon>Tracheophyta</taxon>
        <taxon>Spermatophyta</taxon>
        <taxon>Magnoliopsida</taxon>
        <taxon>eudicotyledons</taxon>
        <taxon>Gunneridae</taxon>
        <taxon>Pentapetalae</taxon>
        <taxon>rosids</taxon>
        <taxon>fabids</taxon>
        <taxon>Fabales</taxon>
        <taxon>Fabaceae</taxon>
        <taxon>Papilionoideae</taxon>
        <taxon>50 kb inversion clade</taxon>
        <taxon>NPAAA clade</taxon>
        <taxon>Hologalegina</taxon>
        <taxon>IRL clade</taxon>
        <taxon>Trifolieae</taxon>
        <taxon>Medicago</taxon>
    </lineage>
</organism>
<keyword evidence="4" id="KW-1185">Reference proteome</keyword>
<accession>A0A072V942</accession>
<feature type="region of interest" description="Disordered" evidence="1">
    <location>
        <begin position="40"/>
        <end position="72"/>
    </location>
</feature>
<evidence type="ECO:0000313" key="2">
    <source>
        <dbReference type="EMBL" id="KEH37848.1"/>
    </source>
</evidence>
<sequence length="156" mass="17690">MRARKATNNKRSHSPTIEEIDHLVETNEVILEEFDDERYHSSISPKRPSISISQDVSSSRTKKRAKKVVEDDTSMREISNTLKTIVESKSANGGDIWAELVEIGVEPTSLPKVYMYLVKNADALKAFNGIPIDNHKEMLHLIVPDYPFLLTVLWSP</sequence>
<gene>
    <name evidence="2" type="ordered locus">MTR_2g449900</name>
</gene>
<name>A0A072V942_MEDTR</name>
<dbReference type="EnsemblPlants" id="KEH37848">
    <property type="protein sequence ID" value="KEH37848"/>
    <property type="gene ID" value="MTR_2g449900"/>
</dbReference>
<evidence type="ECO:0000313" key="3">
    <source>
        <dbReference type="EnsemblPlants" id="KEH37848"/>
    </source>
</evidence>
<protein>
    <submittedName>
        <fullName evidence="2 3">Uncharacterized protein</fullName>
    </submittedName>
</protein>